<proteinExistence type="predicted"/>
<reference evidence="1 2" key="1">
    <citation type="journal article" date="2009" name="Nat. Genet.">
        <title>The genome of the cucumber, Cucumis sativus L.</title>
        <authorList>
            <person name="Huang S."/>
            <person name="Li R."/>
            <person name="Zhang Z."/>
            <person name="Li L."/>
            <person name="Gu X."/>
            <person name="Fan W."/>
            <person name="Lucas W.J."/>
            <person name="Wang X."/>
            <person name="Xie B."/>
            <person name="Ni P."/>
            <person name="Ren Y."/>
            <person name="Zhu H."/>
            <person name="Li J."/>
            <person name="Lin K."/>
            <person name="Jin W."/>
            <person name="Fei Z."/>
            <person name="Li G."/>
            <person name="Staub J."/>
            <person name="Kilian A."/>
            <person name="van der Vossen E.A."/>
            <person name="Wu Y."/>
            <person name="Guo J."/>
            <person name="He J."/>
            <person name="Jia Z."/>
            <person name="Ren Y."/>
            <person name="Tian G."/>
            <person name="Lu Y."/>
            <person name="Ruan J."/>
            <person name="Qian W."/>
            <person name="Wang M."/>
            <person name="Huang Q."/>
            <person name="Li B."/>
            <person name="Xuan Z."/>
            <person name="Cao J."/>
            <person name="Asan"/>
            <person name="Wu Z."/>
            <person name="Zhang J."/>
            <person name="Cai Q."/>
            <person name="Bai Y."/>
            <person name="Zhao B."/>
            <person name="Han Y."/>
            <person name="Li Y."/>
            <person name="Li X."/>
            <person name="Wang S."/>
            <person name="Shi Q."/>
            <person name="Liu S."/>
            <person name="Cho W.K."/>
            <person name="Kim J.Y."/>
            <person name="Xu Y."/>
            <person name="Heller-Uszynska K."/>
            <person name="Miao H."/>
            <person name="Cheng Z."/>
            <person name="Zhang S."/>
            <person name="Wu J."/>
            <person name="Yang Y."/>
            <person name="Kang H."/>
            <person name="Li M."/>
            <person name="Liang H."/>
            <person name="Ren X."/>
            <person name="Shi Z."/>
            <person name="Wen M."/>
            <person name="Jian M."/>
            <person name="Yang H."/>
            <person name="Zhang G."/>
            <person name="Yang Z."/>
            <person name="Chen R."/>
            <person name="Liu S."/>
            <person name="Li J."/>
            <person name="Ma L."/>
            <person name="Liu H."/>
            <person name="Zhou Y."/>
            <person name="Zhao J."/>
            <person name="Fang X."/>
            <person name="Li G."/>
            <person name="Fang L."/>
            <person name="Li Y."/>
            <person name="Liu D."/>
            <person name="Zheng H."/>
            <person name="Zhang Y."/>
            <person name="Qin N."/>
            <person name="Li Z."/>
            <person name="Yang G."/>
            <person name="Yang S."/>
            <person name="Bolund L."/>
            <person name="Kristiansen K."/>
            <person name="Zheng H."/>
            <person name="Li S."/>
            <person name="Zhang X."/>
            <person name="Yang H."/>
            <person name="Wang J."/>
            <person name="Sun R."/>
            <person name="Zhang B."/>
            <person name="Jiang S."/>
            <person name="Wang J."/>
            <person name="Du Y."/>
            <person name="Li S."/>
        </authorList>
    </citation>
    <scope>NUCLEOTIDE SEQUENCE [LARGE SCALE GENOMIC DNA]</scope>
    <source>
        <strain evidence="2">cv. 9930</strain>
    </source>
</reference>
<protein>
    <submittedName>
        <fullName evidence="1">Uncharacterized protein</fullName>
    </submittedName>
</protein>
<dbReference type="AlphaFoldDB" id="A0A0A0LHJ5"/>
<evidence type="ECO:0000313" key="2">
    <source>
        <dbReference type="Proteomes" id="UP000029981"/>
    </source>
</evidence>
<organism evidence="1 2">
    <name type="scientific">Cucumis sativus</name>
    <name type="common">Cucumber</name>
    <dbReference type="NCBI Taxonomy" id="3659"/>
    <lineage>
        <taxon>Eukaryota</taxon>
        <taxon>Viridiplantae</taxon>
        <taxon>Streptophyta</taxon>
        <taxon>Embryophyta</taxon>
        <taxon>Tracheophyta</taxon>
        <taxon>Spermatophyta</taxon>
        <taxon>Magnoliopsida</taxon>
        <taxon>eudicotyledons</taxon>
        <taxon>Gunneridae</taxon>
        <taxon>Pentapetalae</taxon>
        <taxon>rosids</taxon>
        <taxon>fabids</taxon>
        <taxon>Cucurbitales</taxon>
        <taxon>Cucurbitaceae</taxon>
        <taxon>Benincaseae</taxon>
        <taxon>Cucumis</taxon>
    </lineage>
</organism>
<evidence type="ECO:0000313" key="1">
    <source>
        <dbReference type="EMBL" id="KGN60217.1"/>
    </source>
</evidence>
<reference evidence="1 2" key="4">
    <citation type="journal article" date="2011" name="BMC Genomics">
        <title>RNA-Seq improves annotation of protein-coding genes in the cucumber genome.</title>
        <authorList>
            <person name="Li Z."/>
            <person name="Zhang Z."/>
            <person name="Yan P."/>
            <person name="Huang S."/>
            <person name="Fei Z."/>
            <person name="Lin K."/>
        </authorList>
    </citation>
    <scope>NUCLEOTIDE SEQUENCE [LARGE SCALE GENOMIC DNA]</scope>
    <source>
        <strain evidence="2">cv. 9930</strain>
    </source>
</reference>
<dbReference type="EMBL" id="CM002924">
    <property type="protein sequence ID" value="KGN60217.1"/>
    <property type="molecule type" value="Genomic_DNA"/>
</dbReference>
<gene>
    <name evidence="1" type="ORF">Csa_3G889730</name>
</gene>
<keyword evidence="2" id="KW-1185">Reference proteome</keyword>
<reference evidence="1 2" key="2">
    <citation type="journal article" date="2009" name="PLoS ONE">
        <title>An integrated genetic and cytogenetic map of the cucumber genome.</title>
        <authorList>
            <person name="Ren Y."/>
            <person name="Zhang Z."/>
            <person name="Liu J."/>
            <person name="Staub J.E."/>
            <person name="Han Y."/>
            <person name="Cheng Z."/>
            <person name="Li X."/>
            <person name="Lu J."/>
            <person name="Miao H."/>
            <person name="Kang H."/>
            <person name="Xie B."/>
            <person name="Gu X."/>
            <person name="Wang X."/>
            <person name="Du Y."/>
            <person name="Jin W."/>
            <person name="Huang S."/>
        </authorList>
    </citation>
    <scope>NUCLEOTIDE SEQUENCE [LARGE SCALE GENOMIC DNA]</scope>
    <source>
        <strain evidence="2">cv. 9930</strain>
    </source>
</reference>
<dbReference type="Proteomes" id="UP000029981">
    <property type="component" value="Chromosome 3"/>
</dbReference>
<accession>A0A0A0LHJ5</accession>
<dbReference type="Gramene" id="KGN60217">
    <property type="protein sequence ID" value="KGN60217"/>
    <property type="gene ID" value="Csa_3G889730"/>
</dbReference>
<name>A0A0A0LHJ5_CUCSA</name>
<sequence>MFHRKLEQPFHLILVHHKLSLELTNSQRRVPIHQFQHPLPIIFNHKSEVIRILAHSISKILWNSKHRPATIDFRQWNSFIRRHHQQLPDSSNPIHLHRVHNLPLFLHQLLHELRKSKPHFPIGVTIGFEKKRMAFNRSSDFATSWKAKFAIELAGIIETKNMLRLLGEKILGFKKESEDGISLEDALEVRNAIRFGLDELGSRAIVFLAFLPEFLGEFGDEEGGGVWRRMAKEVC</sequence>
<reference evidence="1 2" key="3">
    <citation type="journal article" date="2010" name="BMC Genomics">
        <title>Transcriptome sequencing and comparative analysis of cucumber flowers with different sex types.</title>
        <authorList>
            <person name="Guo S."/>
            <person name="Zheng Y."/>
            <person name="Joung J.G."/>
            <person name="Liu S."/>
            <person name="Zhang Z."/>
            <person name="Crasta O.R."/>
            <person name="Sobral B.W."/>
            <person name="Xu Y."/>
            <person name="Huang S."/>
            <person name="Fei Z."/>
        </authorList>
    </citation>
    <scope>NUCLEOTIDE SEQUENCE [LARGE SCALE GENOMIC DNA]</scope>
    <source>
        <strain evidence="2">cv. 9930</strain>
    </source>
</reference>